<keyword evidence="3" id="KW-0067">ATP-binding</keyword>
<evidence type="ECO:0000256" key="1">
    <source>
        <dbReference type="ARBA" id="ARBA00022598"/>
    </source>
</evidence>
<dbReference type="InterPro" id="IPR004344">
    <property type="entry name" value="TTL/TTLL_fam"/>
</dbReference>
<dbReference type="GO" id="GO:0036064">
    <property type="term" value="C:ciliary basal body"/>
    <property type="evidence" value="ECO:0007669"/>
    <property type="project" value="TreeGrafter"/>
</dbReference>
<dbReference type="PANTHER" id="PTHR12241:SF145">
    <property type="entry name" value="TUBULIN POLYGLUTAMYLASE TTLL5"/>
    <property type="match status" value="1"/>
</dbReference>
<evidence type="ECO:0000313" key="8">
    <source>
        <dbReference type="Proteomes" id="UP001162131"/>
    </source>
</evidence>
<dbReference type="GO" id="GO:0015631">
    <property type="term" value="F:tubulin binding"/>
    <property type="evidence" value="ECO:0007669"/>
    <property type="project" value="TreeGrafter"/>
</dbReference>
<evidence type="ECO:0000313" key="7">
    <source>
        <dbReference type="EMBL" id="CAG9319636.1"/>
    </source>
</evidence>
<dbReference type="Gene3D" id="3.30.470.20">
    <property type="entry name" value="ATP-grasp fold, B domain"/>
    <property type="match status" value="1"/>
</dbReference>
<evidence type="ECO:0000256" key="4">
    <source>
        <dbReference type="ARBA" id="ARBA00041448"/>
    </source>
</evidence>
<accession>A0AAU9J1L5</accession>
<dbReference type="GO" id="GO:0070740">
    <property type="term" value="F:tubulin-glutamic acid ligase activity"/>
    <property type="evidence" value="ECO:0007669"/>
    <property type="project" value="TreeGrafter"/>
</dbReference>
<dbReference type="AlphaFoldDB" id="A0AAU9J1L5"/>
<feature type="compositionally biased region" description="Basic and acidic residues" evidence="6">
    <location>
        <begin position="94"/>
        <end position="103"/>
    </location>
</feature>
<name>A0AAU9J1L5_9CILI</name>
<protein>
    <recommendedName>
        <fullName evidence="4">Tubulin--tyrosine ligase-like protein 5</fullName>
    </recommendedName>
</protein>
<proteinExistence type="predicted"/>
<gene>
    <name evidence="7" type="ORF">BSTOLATCC_MIC24187</name>
</gene>
<evidence type="ECO:0000256" key="3">
    <source>
        <dbReference type="ARBA" id="ARBA00022840"/>
    </source>
</evidence>
<sequence length="717" mass="82965">MASNRQQIAYLFAPFSQKIPPRTAIQNLPKTQRQSRVLASFSINPKTEAKERPYTISSSSGFAAPDQNRAISRNLPAQASIRHKTQQPLNSRIVSERGGENADQKSLLYKRRVTSKSPTSFKERMCQSCKKLKCLCTNKEIIQLQNTDNISQNEEFEEEFKSDDDVIGEDELSEACSEFEEEDKTESLTQEFSPDSPIPKLKVFQCRNEVDTKAIIQEITSRARTVLLRKPIYSGRPATVVFDYPGCCQAHSRVDERTYIMSDDEVQAKSLSFRVGEGAHKLACFMTAFKHAGFKMTSSSTNFNVSISRVPKPESLKKFNPYQKINHFPGIWQIGRKDNLWRNVLKQRRKFGKPYEICPQTYILPEDFSRFEMDREENSHLLWILKPAAWSCGRGIKVISNKTKIHKRRGYIISRYIANPHTINGYKYDLRIYISVTSFDPLRVYIYKEGLVRFATEQYSTNKKTLKKRYVHLTNFSVNKRSDKFVNPTEACQDAEGSKWSLTALRRYFNEQGIDFEAVFAKIHDVVIKALISVEPDIVNSMGQATKSKNICFETFGFDIMLDQNLRPWLIEVNVLPSLSSTSPLDKRIKTSLMCDIFTMVGVVPFDREQLEKEREEMKTNRLLGFEKPAKIAHRNLSGLLSCVNLEDYDINQEDLNVLIDCEEEWDRIGNYNRIFPLKSNVDYYAQFFPITRYNNLLVWKYLKARSNILDKYCKKN</sequence>
<dbReference type="Pfam" id="PF03133">
    <property type="entry name" value="TTL"/>
    <property type="match status" value="1"/>
</dbReference>
<dbReference type="PANTHER" id="PTHR12241">
    <property type="entry name" value="TUBULIN POLYGLUTAMYLASE"/>
    <property type="match status" value="1"/>
</dbReference>
<organism evidence="7 8">
    <name type="scientific">Blepharisma stoltei</name>
    <dbReference type="NCBI Taxonomy" id="1481888"/>
    <lineage>
        <taxon>Eukaryota</taxon>
        <taxon>Sar</taxon>
        <taxon>Alveolata</taxon>
        <taxon>Ciliophora</taxon>
        <taxon>Postciliodesmatophora</taxon>
        <taxon>Heterotrichea</taxon>
        <taxon>Heterotrichida</taxon>
        <taxon>Blepharismidae</taxon>
        <taxon>Blepharisma</taxon>
    </lineage>
</organism>
<keyword evidence="2" id="KW-0547">Nucleotide-binding</keyword>
<dbReference type="GO" id="GO:0000226">
    <property type="term" value="P:microtubule cytoskeleton organization"/>
    <property type="evidence" value="ECO:0007669"/>
    <property type="project" value="TreeGrafter"/>
</dbReference>
<dbReference type="EMBL" id="CAJZBQ010000023">
    <property type="protein sequence ID" value="CAG9319636.1"/>
    <property type="molecule type" value="Genomic_DNA"/>
</dbReference>
<comment type="caution">
    <text evidence="7">The sequence shown here is derived from an EMBL/GenBank/DDBJ whole genome shotgun (WGS) entry which is preliminary data.</text>
</comment>
<feature type="region of interest" description="Disordered" evidence="6">
    <location>
        <begin position="81"/>
        <end position="104"/>
    </location>
</feature>
<dbReference type="GO" id="GO:0005524">
    <property type="term" value="F:ATP binding"/>
    <property type="evidence" value="ECO:0007669"/>
    <property type="project" value="UniProtKB-KW"/>
</dbReference>
<evidence type="ECO:0000256" key="5">
    <source>
        <dbReference type="ARBA" id="ARBA00049274"/>
    </source>
</evidence>
<dbReference type="SUPFAM" id="SSF56059">
    <property type="entry name" value="Glutathione synthetase ATP-binding domain-like"/>
    <property type="match status" value="1"/>
</dbReference>
<dbReference type="PROSITE" id="PS51221">
    <property type="entry name" value="TTL"/>
    <property type="match status" value="1"/>
</dbReference>
<reference evidence="7" key="1">
    <citation type="submission" date="2021-09" db="EMBL/GenBank/DDBJ databases">
        <authorList>
            <consortium name="AG Swart"/>
            <person name="Singh M."/>
            <person name="Singh A."/>
            <person name="Seah K."/>
            <person name="Emmerich C."/>
        </authorList>
    </citation>
    <scope>NUCLEOTIDE SEQUENCE</scope>
    <source>
        <strain evidence="7">ATCC30299</strain>
    </source>
</reference>
<keyword evidence="8" id="KW-1185">Reference proteome</keyword>
<evidence type="ECO:0000256" key="2">
    <source>
        <dbReference type="ARBA" id="ARBA00022741"/>
    </source>
</evidence>
<comment type="catalytic activity">
    <reaction evidence="5">
        <text>L-glutamyl-[protein] + L-glutamate + ATP = gamma-L-glutamyl-L-glutamyl-[protein] + ADP + phosphate + H(+)</text>
        <dbReference type="Rhea" id="RHEA:60144"/>
        <dbReference type="Rhea" id="RHEA-COMP:10208"/>
        <dbReference type="Rhea" id="RHEA-COMP:15517"/>
        <dbReference type="ChEBI" id="CHEBI:15378"/>
        <dbReference type="ChEBI" id="CHEBI:29973"/>
        <dbReference type="ChEBI" id="CHEBI:29985"/>
        <dbReference type="ChEBI" id="CHEBI:30616"/>
        <dbReference type="ChEBI" id="CHEBI:43474"/>
        <dbReference type="ChEBI" id="CHEBI:143622"/>
        <dbReference type="ChEBI" id="CHEBI:456216"/>
    </reaction>
    <physiologicalReaction direction="left-to-right" evidence="5">
        <dbReference type="Rhea" id="RHEA:60145"/>
    </physiologicalReaction>
</comment>
<dbReference type="Proteomes" id="UP001162131">
    <property type="component" value="Unassembled WGS sequence"/>
</dbReference>
<keyword evidence="1" id="KW-0436">Ligase</keyword>
<evidence type="ECO:0000256" key="6">
    <source>
        <dbReference type="SAM" id="MobiDB-lite"/>
    </source>
</evidence>